<feature type="region of interest" description="Disordered" evidence="1">
    <location>
        <begin position="324"/>
        <end position="360"/>
    </location>
</feature>
<gene>
    <name evidence="3" type="ORF">D9613_008316</name>
</gene>
<name>A0A8H4QRU9_9AGAR</name>
<dbReference type="Pfam" id="PF24016">
    <property type="entry name" value="DUF7330"/>
    <property type="match status" value="2"/>
</dbReference>
<dbReference type="Proteomes" id="UP000521872">
    <property type="component" value="Unassembled WGS sequence"/>
</dbReference>
<evidence type="ECO:0000313" key="4">
    <source>
        <dbReference type="Proteomes" id="UP000521872"/>
    </source>
</evidence>
<feature type="compositionally biased region" description="Low complexity" evidence="1">
    <location>
        <begin position="341"/>
        <end position="360"/>
    </location>
</feature>
<feature type="domain" description="DUF7330" evidence="2">
    <location>
        <begin position="245"/>
        <end position="313"/>
    </location>
</feature>
<feature type="region of interest" description="Disordered" evidence="1">
    <location>
        <begin position="148"/>
        <end position="169"/>
    </location>
</feature>
<evidence type="ECO:0000313" key="3">
    <source>
        <dbReference type="EMBL" id="KAF4616265.1"/>
    </source>
</evidence>
<feature type="compositionally biased region" description="Polar residues" evidence="1">
    <location>
        <begin position="594"/>
        <end position="613"/>
    </location>
</feature>
<proteinExistence type="predicted"/>
<dbReference type="EMBL" id="JAACJL010000031">
    <property type="protein sequence ID" value="KAF4616265.1"/>
    <property type="molecule type" value="Genomic_DNA"/>
</dbReference>
<organism evidence="3 4">
    <name type="scientific">Agrocybe pediades</name>
    <dbReference type="NCBI Taxonomy" id="84607"/>
    <lineage>
        <taxon>Eukaryota</taxon>
        <taxon>Fungi</taxon>
        <taxon>Dikarya</taxon>
        <taxon>Basidiomycota</taxon>
        <taxon>Agaricomycotina</taxon>
        <taxon>Agaricomycetes</taxon>
        <taxon>Agaricomycetidae</taxon>
        <taxon>Agaricales</taxon>
        <taxon>Agaricineae</taxon>
        <taxon>Strophariaceae</taxon>
        <taxon>Agrocybe</taxon>
    </lineage>
</organism>
<feature type="region of interest" description="Disordered" evidence="1">
    <location>
        <begin position="1"/>
        <end position="64"/>
    </location>
</feature>
<feature type="compositionally biased region" description="Polar residues" evidence="1">
    <location>
        <begin position="272"/>
        <end position="292"/>
    </location>
</feature>
<comment type="caution">
    <text evidence="3">The sequence shown here is derived from an EMBL/GenBank/DDBJ whole genome shotgun (WGS) entry which is preliminary data.</text>
</comment>
<feature type="region of interest" description="Disordered" evidence="1">
    <location>
        <begin position="577"/>
        <end position="613"/>
    </location>
</feature>
<feature type="compositionally biased region" description="Low complexity" evidence="1">
    <location>
        <begin position="580"/>
        <end position="593"/>
    </location>
</feature>
<keyword evidence="4" id="KW-1185">Reference proteome</keyword>
<dbReference type="AlphaFoldDB" id="A0A8H4QRU9"/>
<feature type="region of interest" description="Disordered" evidence="1">
    <location>
        <begin position="267"/>
        <end position="292"/>
    </location>
</feature>
<evidence type="ECO:0000256" key="1">
    <source>
        <dbReference type="SAM" id="MobiDB-lite"/>
    </source>
</evidence>
<feature type="domain" description="DUF7330" evidence="2">
    <location>
        <begin position="484"/>
        <end position="548"/>
    </location>
</feature>
<protein>
    <recommendedName>
        <fullName evidence="2">DUF7330 domain-containing protein</fullName>
    </recommendedName>
</protein>
<reference evidence="3 4" key="1">
    <citation type="submission" date="2019-12" db="EMBL/GenBank/DDBJ databases">
        <authorList>
            <person name="Floudas D."/>
            <person name="Bentzer J."/>
            <person name="Ahren D."/>
            <person name="Johansson T."/>
            <person name="Persson P."/>
            <person name="Tunlid A."/>
        </authorList>
    </citation>
    <scope>NUCLEOTIDE SEQUENCE [LARGE SCALE GENOMIC DNA]</scope>
    <source>
        <strain evidence="3 4">CBS 102.39</strain>
    </source>
</reference>
<evidence type="ECO:0000259" key="2">
    <source>
        <dbReference type="Pfam" id="PF24016"/>
    </source>
</evidence>
<accession>A0A8H4QRU9</accession>
<dbReference type="InterPro" id="IPR055754">
    <property type="entry name" value="DUF7330"/>
</dbReference>
<feature type="compositionally biased region" description="Low complexity" evidence="1">
    <location>
        <begin position="157"/>
        <end position="169"/>
    </location>
</feature>
<sequence>MSLKAARPHRRPLKPSLHVWNPNDSIDMGGTYSGAPPPGYTSHANEVCPPSARSDDGTSGCHGINDDDGVRGFAAAVTFSQSPHTTAESAVQVMLNNVHSSLVPASSSREADYYSIPTTSHTLQTDIRRRSTYSHVAPYRPTIGRRASASHRYHGDNSQNQFPSSSPPFSEYPALPNGVQPLQPGMDPRLFYSMSTGHLPEPPPPIVLHPPPQSRVRTTNFVSLARKNTLKRTTFSLRRKPPNVSSITGDFNIDPALKVPLSLLKSREPSQHGGSASSGRAPISSQGMKQRKNLSLQVENGGIDVDINLVSCTINKRGTRLSTLATPLDNRPPSSLSMAYTTSGQLQSSSSLSRQPSTRTANLPAAAAAAAVTAEESALSSQVPTLIDLRLKGSSERSLARSGVKTSRKAKEAFPLVARIHAPNPRPPFHFLASVVDIDSRCTSDQSTIHTPLTPNNTYNIRDYLKHSAEVEVDGHSPITHLPKSNISLHLPRTFHGPLTVHILAGDIDQHVHLSSGISEAAALLSEDAFSRTYFIGDLDSEGLADSDFEMVSTPALEEDLYKETISVFSPWQDFQSGNASSSSPETPASSSTFGATTRTTSPGLDSPASHIQANQCAVPKPTEQDNNNNTWHGDKIDVVVGRGHIRLQFADESEPFGRKLTFWKSIFRGGS</sequence>
<feature type="compositionally biased region" description="Basic residues" evidence="1">
    <location>
        <begin position="1"/>
        <end position="13"/>
    </location>
</feature>